<comment type="caution">
    <text evidence="3">The sequence shown here is derived from an EMBL/GenBank/DDBJ whole genome shotgun (WGS) entry which is preliminary data.</text>
</comment>
<keyword evidence="4" id="KW-1185">Reference proteome</keyword>
<gene>
    <name evidence="3" type="ORF">ACE1CA_32400</name>
</gene>
<evidence type="ECO:0000313" key="4">
    <source>
        <dbReference type="Proteomes" id="UP001576780"/>
    </source>
</evidence>
<dbReference type="Proteomes" id="UP001576780">
    <property type="component" value="Unassembled WGS sequence"/>
</dbReference>
<feature type="transmembrane region" description="Helical" evidence="2">
    <location>
        <begin position="772"/>
        <end position="793"/>
    </location>
</feature>
<feature type="transmembrane region" description="Helical" evidence="2">
    <location>
        <begin position="6"/>
        <end position="24"/>
    </location>
</feature>
<organism evidence="3 4">
    <name type="scientific">Floridaenema evergladense BLCC-F167</name>
    <dbReference type="NCBI Taxonomy" id="3153639"/>
    <lineage>
        <taxon>Bacteria</taxon>
        <taxon>Bacillati</taxon>
        <taxon>Cyanobacteriota</taxon>
        <taxon>Cyanophyceae</taxon>
        <taxon>Oscillatoriophycideae</taxon>
        <taxon>Aerosakkonematales</taxon>
        <taxon>Aerosakkonemataceae</taxon>
        <taxon>Floridanema</taxon>
        <taxon>Floridanema evergladense</taxon>
    </lineage>
</organism>
<accession>A0ABV4WWH8</accession>
<proteinExistence type="predicted"/>
<name>A0ABV4WWH8_9CYAN</name>
<keyword evidence="2" id="KW-1133">Transmembrane helix</keyword>
<evidence type="ECO:0000313" key="3">
    <source>
        <dbReference type="EMBL" id="MFB2839216.1"/>
    </source>
</evidence>
<feature type="transmembrane region" description="Helical" evidence="2">
    <location>
        <begin position="749"/>
        <end position="766"/>
    </location>
</feature>
<feature type="coiled-coil region" evidence="1">
    <location>
        <begin position="166"/>
        <end position="193"/>
    </location>
</feature>
<feature type="transmembrane region" description="Helical" evidence="2">
    <location>
        <begin position="404"/>
        <end position="427"/>
    </location>
</feature>
<reference evidence="3 4" key="1">
    <citation type="submission" date="2024-09" db="EMBL/GenBank/DDBJ databases">
        <title>Floridaenema gen nov. (Aerosakkonemataceae, Aerosakkonematales ord. nov., Cyanobacteria) from benthic tropical and subtropical fresh waters, with the description of four new species.</title>
        <authorList>
            <person name="Moretto J.A."/>
            <person name="Berthold D.E."/>
            <person name="Lefler F.W."/>
            <person name="Huang I.-S."/>
            <person name="Laughinghouse H. IV."/>
        </authorList>
    </citation>
    <scope>NUCLEOTIDE SEQUENCE [LARGE SCALE GENOMIC DNA]</scope>
    <source>
        <strain evidence="3 4">BLCC-F167</strain>
    </source>
</reference>
<keyword evidence="2" id="KW-0812">Transmembrane</keyword>
<evidence type="ECO:0000256" key="2">
    <source>
        <dbReference type="SAM" id="Phobius"/>
    </source>
</evidence>
<keyword evidence="1" id="KW-0175">Coiled coil</keyword>
<feature type="transmembrane region" description="Helical" evidence="2">
    <location>
        <begin position="433"/>
        <end position="451"/>
    </location>
</feature>
<keyword evidence="2" id="KW-0472">Membrane</keyword>
<dbReference type="RefSeq" id="WP_413281497.1">
    <property type="nucleotide sequence ID" value="NZ_JBHFNT010000300.1"/>
</dbReference>
<evidence type="ECO:0000256" key="1">
    <source>
        <dbReference type="SAM" id="Coils"/>
    </source>
</evidence>
<sequence>MNIPAIVDVVIGLIFIYLILSLLASEIQELIATVLQWRAQHLKQSIINLLAGDTIADRNIEAAKRLTKDLYNHPLLNDINQEARGLFAIMFRKVTWFVSWVYQGITGREGVFGNKVSAPSYIPGETFATVLIDRLGIAKLVEPLVEAKFDRFRNSIIENIGNIIDGNEEILNLQELEAELNKKSAKNEYYKLLQVDLYRIYKQFTNRELTLITAVDKISLRIDRFITQLPDEKPKKELAMWKLDLFGVQNELAIANGGLKPTLEEIADLINLNSRTYQAYKEQLQTYYRQRYQNVVDELQNFLLLFDASTRIIINPLETDFLTKDSILESPDYAKFWANDSIDSGFKLSMPLSSMDREVVNIIQTKIQNNSPEQDKLEAFKQGFGEEARKMMSFKLLKLRRKDIFSFGILLGFLIVAWNAVFLWVNFFITPEGGIVLVLIIITTLGLILLVNQDRNSKNLNQEGNLENLASTFFATASKIENSEENLINQYTSEFKNEIGQLNKNPDNLNWELIRLGQCFRQNYRVLVNDNADIDLPFIPSSVKQSVATLVRRAKTKIDRTGNEVIQLREEIEIWFDRSMARTSGVYKRNAKGVSLLIGFGLAILTNSNSIYIANQLAYDRELRQAVAQGAERFIADENQQSSSLSEDRLRDRSKIVSQILDEQLKLPIGWSPRILGKQLNCELPRNARDDDWEKLFDKCIKTSKKDRPLNFDVIYNAVANERKKDNPTRIYEQAQERYKKAREKSRKSPIYFVPTAILVMIINSGKWLVGILFLVGWFVTSVAISMGSSFWFDMLNKVINVRNTGSKPPSLANQTSVNSEKSS</sequence>
<dbReference type="EMBL" id="JBHFNT010000300">
    <property type="protein sequence ID" value="MFB2839216.1"/>
    <property type="molecule type" value="Genomic_DNA"/>
</dbReference>
<protein>
    <submittedName>
        <fullName evidence="3">Uncharacterized protein</fullName>
    </submittedName>
</protein>